<reference evidence="2" key="1">
    <citation type="submission" date="2022-08" db="EMBL/GenBank/DDBJ databases">
        <title>A Global Phylogenomic Analysis of the Shiitake Genus Lentinula.</title>
        <authorList>
            <consortium name="DOE Joint Genome Institute"/>
            <person name="Sierra-Patev S."/>
            <person name="Min B."/>
            <person name="Naranjo-Ortiz M."/>
            <person name="Looney B."/>
            <person name="Konkel Z."/>
            <person name="Slot J.C."/>
            <person name="Sakamoto Y."/>
            <person name="Steenwyk J.L."/>
            <person name="Rokas A."/>
            <person name="Carro J."/>
            <person name="Camarero S."/>
            <person name="Ferreira P."/>
            <person name="Molpeceres G."/>
            <person name="Ruiz-Duenas F.J."/>
            <person name="Serrano A."/>
            <person name="Henrissat B."/>
            <person name="Drula E."/>
            <person name="Hughes K.W."/>
            <person name="Mata J.L."/>
            <person name="Ishikawa N.K."/>
            <person name="Vargas-Isla R."/>
            <person name="Ushijima S."/>
            <person name="Smith C.A."/>
            <person name="Ahrendt S."/>
            <person name="Andreopoulos W."/>
            <person name="He G."/>
            <person name="Labutti K."/>
            <person name="Lipzen A."/>
            <person name="Ng V."/>
            <person name="Riley R."/>
            <person name="Sandor L."/>
            <person name="Barry K."/>
            <person name="Martinez A.T."/>
            <person name="Xiao Y."/>
            <person name="Gibbons J.G."/>
            <person name="Terashima K."/>
            <person name="Grigoriev I.V."/>
            <person name="Hibbett D.S."/>
        </authorList>
    </citation>
    <scope>NUCLEOTIDE SEQUENCE</scope>
    <source>
        <strain evidence="2">RHP3577 ss4</strain>
    </source>
</reference>
<feature type="region of interest" description="Disordered" evidence="1">
    <location>
        <begin position="1"/>
        <end position="65"/>
    </location>
</feature>
<name>A0ABQ8UWI3_9AGAR</name>
<gene>
    <name evidence="2" type="ORF">C8R41DRAFT_927443</name>
</gene>
<dbReference type="Proteomes" id="UP001150217">
    <property type="component" value="Unassembled WGS sequence"/>
</dbReference>
<accession>A0ABQ8UWI3</accession>
<feature type="compositionally biased region" description="Polar residues" evidence="1">
    <location>
        <begin position="38"/>
        <end position="47"/>
    </location>
</feature>
<comment type="caution">
    <text evidence="2">The sequence shown here is derived from an EMBL/GenBank/DDBJ whole genome shotgun (WGS) entry which is preliminary data.</text>
</comment>
<evidence type="ECO:0000313" key="2">
    <source>
        <dbReference type="EMBL" id="KAJ4463412.1"/>
    </source>
</evidence>
<keyword evidence="3" id="KW-1185">Reference proteome</keyword>
<organism evidence="2 3">
    <name type="scientific">Lentinula lateritia</name>
    <dbReference type="NCBI Taxonomy" id="40482"/>
    <lineage>
        <taxon>Eukaryota</taxon>
        <taxon>Fungi</taxon>
        <taxon>Dikarya</taxon>
        <taxon>Basidiomycota</taxon>
        <taxon>Agaricomycotina</taxon>
        <taxon>Agaricomycetes</taxon>
        <taxon>Agaricomycetidae</taxon>
        <taxon>Agaricales</taxon>
        <taxon>Marasmiineae</taxon>
        <taxon>Omphalotaceae</taxon>
        <taxon>Lentinula</taxon>
    </lineage>
</organism>
<evidence type="ECO:0000256" key="1">
    <source>
        <dbReference type="SAM" id="MobiDB-lite"/>
    </source>
</evidence>
<proteinExistence type="predicted"/>
<dbReference type="EMBL" id="JANVFT010000166">
    <property type="protein sequence ID" value="KAJ4463412.1"/>
    <property type="molecule type" value="Genomic_DNA"/>
</dbReference>
<sequence>MDLMAPIHRDLPRSHSIPYQTPVSIPVRHNQHSPAYMRTSNHATSQMDAGPRQDHPSSPRSIHSSLLHSTVPSLPSFPSVPNIPQSVSETWHHRIIPAFQNLTHNFTTPNMINYQRPLPSASPHSSNTFIPDTYTPLGSPQFLPMNFIRSPVSVPNTVKQTPSRILHQPRPHRIVDLDHLSLSAQIIPEIQSAPAVMSQFPQEHYPFHNHPDVPQHWIPSPPRVPIDGQYPMYYTPYPVYQNFQPPPEQPRSTTLKFKIEYSSIHATFLAMIKDADSLKDRKSWVKWNEGVWQAVADGFVLGHICDEPSSGTPWTEWNTPIVRPNISIHPTRKEIEARLKWDKNDKWTSSILTARLSDEARNHLPPMINNRGERHTARQIYL</sequence>
<evidence type="ECO:0000313" key="3">
    <source>
        <dbReference type="Proteomes" id="UP001150217"/>
    </source>
</evidence>
<protein>
    <submittedName>
        <fullName evidence="2">Uncharacterized protein</fullName>
    </submittedName>
</protein>